<feature type="compositionally biased region" description="Basic and acidic residues" evidence="1">
    <location>
        <begin position="167"/>
        <end position="177"/>
    </location>
</feature>
<dbReference type="InterPro" id="IPR043502">
    <property type="entry name" value="DNA/RNA_pol_sf"/>
</dbReference>
<dbReference type="CDD" id="cd01647">
    <property type="entry name" value="RT_LTR"/>
    <property type="match status" value="1"/>
</dbReference>
<dbReference type="EMBL" id="AM459843">
    <property type="protein sequence ID" value="CAN74585.1"/>
    <property type="molecule type" value="Genomic_DNA"/>
</dbReference>
<dbReference type="InterPro" id="IPR043128">
    <property type="entry name" value="Rev_trsase/Diguanyl_cyclase"/>
</dbReference>
<dbReference type="InterPro" id="IPR000477">
    <property type="entry name" value="RT_dom"/>
</dbReference>
<feature type="domain" description="Retrotransposon gag" evidence="3">
    <location>
        <begin position="977"/>
        <end position="1070"/>
    </location>
</feature>
<evidence type="ECO:0000259" key="3">
    <source>
        <dbReference type="Pfam" id="PF03732"/>
    </source>
</evidence>
<sequence length="1947" mass="223115">MRTSNGAISWDDFDGAPVASLLTQFKMLEIERYIGIGYPKIHLRLYSTVMRTHGLDEAQLIMLFPMSLSGIVHQWFASLDVLHRRTWDDLAQKFLRQFMFNTIIDVSRRKLEALSQGPEEFVTSFIPRWREKIAQIVDRHSENDHIKEGIAKELWPESSTSNSKGKKPSEGQRLRDDDNIHMLNWDDGLSESIILDDDYEVDTMGSQTSTSFSLISDWVPFEFTPITPLVTILTHSGRVNQPSPLVAKPFDGATSHEEVRKEDDELLRQLQNALIRALSQICVETTTTPEVLIHMMTADRATCIVFSNYDLPPEGLNHTHPLYITVGCLGHRVPSVLLDNGSTLNVCPLVNVIALGYAPSDFGPSTQMVRAYDSTKREVITVYSPRDMFASSELVLQINHSEDDIFFIGLTFDEVWTLEVEDFCKDFVSMSFDQHSSTVVLSMMRATADHDTPFGLEFVPTKADYRNMAQLRRERVRVYLTCTPFDYPVRSYRMSLADYFIRGLEVHPHIGDFVIVIDIDGVDELQHQFHHLQLRDHISSAPVSMMIASSSPDRVRFLSLCFLDEITDCGVVIKPTEVINGVVPHDEYRDEVDMMSMIQIAEMVQPKPTSPFDLFRVSAIKIFDIDDEIAWSYEDMPGLNSSIVQHNLPILPHAKPVKQKLMRLHLCWSLQVKEEIKKQLSVGFISMVEYLEWLANVVHVPKKDGKVRVCVDFRDLNKANPKDEFPLPHINLVMPFRLKNVGDIYQRVATTLFHDMMHRDVEVYVDDMIVKSQGRANHLVALERFFERIQKFILRLSSKKCTFGVTSMKLLGYMISERGIEVVGVHKWFLKPRFCLKSLRITLTGQYMVSSNLCMPYWIRDQERRLVRIENPQDTELDICVNIMDPPPEDQNSQQGQGGNPNAYLSMRDRMHPPRMSAPSCILPSLEQLVIRPHIVPLLPTFHGMESENPYSHIKEFEEVCNTFREGGASIDLMRLKLFPFTLKDKVKIWLNSLRPRSIRNWVDLQAEFLKKYFPTHRTNGLKRQISNFSAKENEKFHECWERYMEVINACPHHGFDTWLLVSYFYDGMSSSMKQILETMCGGDFMSKNPDEAMDFLSYVAEVSRGWDEPNSREKGKFPSQQTQNPKAGMYMLSEDVDMKAKVATLARRLEELELKKMHEVQAISETQAHAMPCTICQSCDHVVDECPTMPAVREMLGDQTNVVGQFRPNNSASYGNTYNSSWRNHPNFSWKPRPPPYQPQGQTQAPQQPSSVEQAIANLSKVMNDFVGEQRAINSQLHQKIENVESSLNKRMDGMQNDLYHKIDNIQYSISRLTNLNTVNEKGKFPSQPSQNPKGVHEVETQEGDSSKLREVKAVITLRSGKEVDQPLPKVRQDEELMSKRPLIKEGKNQEEQSGKKSASKSSIEEEPRIVIKEDMMKKHMPPPFPQALHGKKEIKNSSEILEVLRQVKVNIPLLDMIKQVPTYAKFLKDLCTVKRGLQVTKNAFLTEQVSAIIQSKSPVKYKDPGCPTISVNIGGTHVEKTLLDLGTSVNLLPYSVYKQLGLGGLKPTTMTLSLADRSVKIPRGVIEDVLVQVDKFYYPVDFVVLDTDSSVKEENYVPIILGRPFLATSNAIVNCRNGVMQLTFGNMTLELNIFHLCKRHLHPEEEEGFEEVCLINTLVEEHCDKNLQESLNESLEMFEEGLPEPSDVLAIMSPWRRREEILPPFNQQDSQGATVEDPPKLALKPLPFFFYDLAMGAVLGQRVLLYDSKLHLFPGKLKSRWTGPFIIHEVHPNGVVEIFNPTGNQTFKVNGHRLKPFIEPYKKNHERCGELFKSKTGEKNQGSRAPDFKVPKFRTPDFKVRKFRTPQYQGAKSLGQRKQFSHTPISRCETNSKAHVCQFRTAQANFRTVRNGVRKFRTPLFKVRKFRTPHFKVRILLSKGGHFRTPNSKVRKFQFKVRKFRTVKF</sequence>
<reference evidence="4" key="1">
    <citation type="journal article" date="2007" name="PLoS ONE">
        <title>The first genome sequence of an elite grapevine cultivar (Pinot noir Vitis vinifera L.): coping with a highly heterozygous genome.</title>
        <authorList>
            <person name="Velasco R."/>
            <person name="Zharkikh A."/>
            <person name="Troggio M."/>
            <person name="Cartwright D.A."/>
            <person name="Cestaro A."/>
            <person name="Pruss D."/>
            <person name="Pindo M."/>
            <person name="FitzGerald L.M."/>
            <person name="Vezzulli S."/>
            <person name="Reid J."/>
            <person name="Malacarne G."/>
            <person name="Iliev D."/>
            <person name="Coppola G."/>
            <person name="Wardell B."/>
            <person name="Micheletti D."/>
            <person name="Macalma T."/>
            <person name="Facci M."/>
            <person name="Mitchell J.T."/>
            <person name="Perazzolli M."/>
            <person name="Eldredge G."/>
            <person name="Gatto P."/>
            <person name="Oyzerski R."/>
            <person name="Moretto M."/>
            <person name="Gutin N."/>
            <person name="Stefanini M."/>
            <person name="Chen Y."/>
            <person name="Segala C."/>
            <person name="Davenport C."/>
            <person name="Dematte L."/>
            <person name="Mraz A."/>
            <person name="Battilana J."/>
            <person name="Stormo K."/>
            <person name="Costa F."/>
            <person name="Tao Q."/>
            <person name="Si-Ammour A."/>
            <person name="Harkins T."/>
            <person name="Lackey A."/>
            <person name="Perbost C."/>
            <person name="Taillon B."/>
            <person name="Stella A."/>
            <person name="Solovyev V."/>
            <person name="Fawcett J.A."/>
            <person name="Sterck L."/>
            <person name="Vandepoele K."/>
            <person name="Grando S.M."/>
            <person name="Toppo S."/>
            <person name="Moser C."/>
            <person name="Lanchbury J."/>
            <person name="Bogden R."/>
            <person name="Skolnick M."/>
            <person name="Sgaramella V."/>
            <person name="Bhatnagar S.K."/>
            <person name="Fontana P."/>
            <person name="Gutin A."/>
            <person name="Van de Peer Y."/>
            <person name="Salamini F."/>
            <person name="Viola R."/>
        </authorList>
    </citation>
    <scope>NUCLEOTIDE SEQUENCE</scope>
</reference>
<feature type="region of interest" description="Disordered" evidence="1">
    <location>
        <begin position="149"/>
        <end position="177"/>
    </location>
</feature>
<dbReference type="InterPro" id="IPR021109">
    <property type="entry name" value="Peptidase_aspartic_dom_sf"/>
</dbReference>
<dbReference type="InterPro" id="IPR005162">
    <property type="entry name" value="Retrotrans_gag_dom"/>
</dbReference>
<name>A5BHN4_VITVI</name>
<evidence type="ECO:0000313" key="4">
    <source>
        <dbReference type="EMBL" id="CAN74585.1"/>
    </source>
</evidence>
<proteinExistence type="predicted"/>
<dbReference type="Pfam" id="PF00078">
    <property type="entry name" value="RVT_1"/>
    <property type="match status" value="1"/>
</dbReference>
<feature type="region of interest" description="Disordered" evidence="1">
    <location>
        <begin position="1366"/>
        <end position="1410"/>
    </location>
</feature>
<evidence type="ECO:0000256" key="1">
    <source>
        <dbReference type="SAM" id="MobiDB-lite"/>
    </source>
</evidence>
<protein>
    <recommendedName>
        <fullName evidence="5">Retrotransposon gag domain-containing protein</fullName>
    </recommendedName>
</protein>
<feature type="region of interest" description="Disordered" evidence="1">
    <location>
        <begin position="1323"/>
        <end position="1348"/>
    </location>
</feature>
<feature type="domain" description="Retrotransposon gag" evidence="3">
    <location>
        <begin position="63"/>
        <end position="145"/>
    </location>
</feature>
<organism evidence="4">
    <name type="scientific">Vitis vinifera</name>
    <name type="common">Grape</name>
    <dbReference type="NCBI Taxonomy" id="29760"/>
    <lineage>
        <taxon>Eukaryota</taxon>
        <taxon>Viridiplantae</taxon>
        <taxon>Streptophyta</taxon>
        <taxon>Embryophyta</taxon>
        <taxon>Tracheophyta</taxon>
        <taxon>Spermatophyta</taxon>
        <taxon>Magnoliopsida</taxon>
        <taxon>eudicotyledons</taxon>
        <taxon>Gunneridae</taxon>
        <taxon>Pentapetalae</taxon>
        <taxon>rosids</taxon>
        <taxon>Vitales</taxon>
        <taxon>Vitaceae</taxon>
        <taxon>Viteae</taxon>
        <taxon>Vitis</taxon>
    </lineage>
</organism>
<dbReference type="Gene3D" id="3.30.70.270">
    <property type="match status" value="1"/>
</dbReference>
<gene>
    <name evidence="4" type="ORF">VITISV_017114</name>
</gene>
<dbReference type="CDD" id="cd00303">
    <property type="entry name" value="retropepsin_like"/>
    <property type="match status" value="1"/>
</dbReference>
<dbReference type="SUPFAM" id="SSF56672">
    <property type="entry name" value="DNA/RNA polymerases"/>
    <property type="match status" value="1"/>
</dbReference>
<feature type="region of interest" description="Disordered" evidence="1">
    <location>
        <begin position="1224"/>
        <end position="1252"/>
    </location>
</feature>
<accession>A5BHN4</accession>
<evidence type="ECO:0008006" key="5">
    <source>
        <dbReference type="Google" id="ProtNLM"/>
    </source>
</evidence>
<feature type="compositionally biased region" description="Basic and acidic residues" evidence="1">
    <location>
        <begin position="1336"/>
        <end position="1348"/>
    </location>
</feature>
<dbReference type="Gene3D" id="2.40.70.10">
    <property type="entry name" value="Acid Proteases"/>
    <property type="match status" value="1"/>
</dbReference>
<feature type="compositionally biased region" description="Basic and acidic residues" evidence="1">
    <location>
        <begin position="1366"/>
        <end position="1396"/>
    </location>
</feature>
<dbReference type="Pfam" id="PF03732">
    <property type="entry name" value="Retrotrans_gag"/>
    <property type="match status" value="2"/>
</dbReference>
<dbReference type="PANTHER" id="PTHR33067">
    <property type="entry name" value="RNA-DIRECTED DNA POLYMERASE-RELATED"/>
    <property type="match status" value="1"/>
</dbReference>
<dbReference type="Gene3D" id="3.10.10.10">
    <property type="entry name" value="HIV Type 1 Reverse Transcriptase, subunit A, domain 1"/>
    <property type="match status" value="1"/>
</dbReference>
<feature type="compositionally biased region" description="Low complexity" evidence="1">
    <location>
        <begin position="1240"/>
        <end position="1250"/>
    </location>
</feature>
<evidence type="ECO:0000259" key="2">
    <source>
        <dbReference type="Pfam" id="PF00078"/>
    </source>
</evidence>
<feature type="domain" description="Reverse transcriptase" evidence="2">
    <location>
        <begin position="731"/>
        <end position="815"/>
    </location>
</feature>
<dbReference type="PANTHER" id="PTHR33067:SF32">
    <property type="entry name" value="ASPARTIC PEPTIDASE DDI1-TYPE DOMAIN-CONTAINING PROTEIN"/>
    <property type="match status" value="1"/>
</dbReference>